<gene>
    <name evidence="4" type="ORF">BDV98DRAFT_297944</name>
</gene>
<sequence length="275" mass="30202">MLPPRAYVFIGLNIVRVLSMVGLLLVFASSIVVLVHDVQIFNAFIQSPLHPDNAVDGSSNSTAIDLNQDYILGSTVPNQSAGIFWAILNRLLIIFQVIFLFMSECSWPMSFFDRFFPVLGMEFGTGALGIIECLIGAAVLSHRINTFALVSAFFLFSIGCVNMLVGLIWRQHSKTKRSITSWRNKAKDVLPTSIVSLPHQMTSGSLTSMSMYSEKGAEPAVRSETPQNNHAGMGFGRQGEKAAALKGFMINKPVESLPRYAPKRTASDDGHEETQ</sequence>
<keyword evidence="2" id="KW-1133">Transmembrane helix</keyword>
<feature type="transmembrane region" description="Helical" evidence="2">
    <location>
        <begin position="7"/>
        <end position="35"/>
    </location>
</feature>
<dbReference type="EMBL" id="ML178853">
    <property type="protein sequence ID" value="TFK96930.1"/>
    <property type="molecule type" value="Genomic_DNA"/>
</dbReference>
<dbReference type="AlphaFoldDB" id="A0A5C3Q973"/>
<evidence type="ECO:0000313" key="5">
    <source>
        <dbReference type="Proteomes" id="UP000305067"/>
    </source>
</evidence>
<dbReference type="InterPro" id="IPR056019">
    <property type="entry name" value="DUF7598"/>
</dbReference>
<name>A0A5C3Q973_9AGAR</name>
<organism evidence="4 5">
    <name type="scientific">Pterulicium gracile</name>
    <dbReference type="NCBI Taxonomy" id="1884261"/>
    <lineage>
        <taxon>Eukaryota</taxon>
        <taxon>Fungi</taxon>
        <taxon>Dikarya</taxon>
        <taxon>Basidiomycota</taxon>
        <taxon>Agaricomycotina</taxon>
        <taxon>Agaricomycetes</taxon>
        <taxon>Agaricomycetidae</taxon>
        <taxon>Agaricales</taxon>
        <taxon>Pleurotineae</taxon>
        <taxon>Pterulaceae</taxon>
        <taxon>Pterulicium</taxon>
    </lineage>
</organism>
<feature type="region of interest" description="Disordered" evidence="1">
    <location>
        <begin position="256"/>
        <end position="275"/>
    </location>
</feature>
<feature type="compositionally biased region" description="Basic and acidic residues" evidence="1">
    <location>
        <begin position="265"/>
        <end position="275"/>
    </location>
</feature>
<accession>A0A5C3Q973</accession>
<keyword evidence="2" id="KW-0472">Membrane</keyword>
<feature type="transmembrane region" description="Helical" evidence="2">
    <location>
        <begin position="115"/>
        <end position="140"/>
    </location>
</feature>
<evidence type="ECO:0000313" key="4">
    <source>
        <dbReference type="EMBL" id="TFK96930.1"/>
    </source>
</evidence>
<feature type="domain" description="DUF7598" evidence="3">
    <location>
        <begin position="82"/>
        <end position="142"/>
    </location>
</feature>
<feature type="transmembrane region" description="Helical" evidence="2">
    <location>
        <begin position="146"/>
        <end position="169"/>
    </location>
</feature>
<dbReference type="Proteomes" id="UP000305067">
    <property type="component" value="Unassembled WGS sequence"/>
</dbReference>
<keyword evidence="5" id="KW-1185">Reference proteome</keyword>
<keyword evidence="2" id="KW-0812">Transmembrane</keyword>
<proteinExistence type="predicted"/>
<evidence type="ECO:0000256" key="2">
    <source>
        <dbReference type="SAM" id="Phobius"/>
    </source>
</evidence>
<protein>
    <recommendedName>
        <fullName evidence="3">DUF7598 domain-containing protein</fullName>
    </recommendedName>
</protein>
<evidence type="ECO:0000256" key="1">
    <source>
        <dbReference type="SAM" id="MobiDB-lite"/>
    </source>
</evidence>
<evidence type="ECO:0000259" key="3">
    <source>
        <dbReference type="Pfam" id="PF24535"/>
    </source>
</evidence>
<dbReference type="OrthoDB" id="5327148at2759"/>
<dbReference type="STRING" id="1884261.A0A5C3Q973"/>
<reference evidence="4 5" key="1">
    <citation type="journal article" date="2019" name="Nat. Ecol. Evol.">
        <title>Megaphylogeny resolves global patterns of mushroom evolution.</title>
        <authorList>
            <person name="Varga T."/>
            <person name="Krizsan K."/>
            <person name="Foldi C."/>
            <person name="Dima B."/>
            <person name="Sanchez-Garcia M."/>
            <person name="Sanchez-Ramirez S."/>
            <person name="Szollosi G.J."/>
            <person name="Szarkandi J.G."/>
            <person name="Papp V."/>
            <person name="Albert L."/>
            <person name="Andreopoulos W."/>
            <person name="Angelini C."/>
            <person name="Antonin V."/>
            <person name="Barry K.W."/>
            <person name="Bougher N.L."/>
            <person name="Buchanan P."/>
            <person name="Buyck B."/>
            <person name="Bense V."/>
            <person name="Catcheside P."/>
            <person name="Chovatia M."/>
            <person name="Cooper J."/>
            <person name="Damon W."/>
            <person name="Desjardin D."/>
            <person name="Finy P."/>
            <person name="Geml J."/>
            <person name="Haridas S."/>
            <person name="Hughes K."/>
            <person name="Justo A."/>
            <person name="Karasinski D."/>
            <person name="Kautmanova I."/>
            <person name="Kiss B."/>
            <person name="Kocsube S."/>
            <person name="Kotiranta H."/>
            <person name="LaButti K.M."/>
            <person name="Lechner B.E."/>
            <person name="Liimatainen K."/>
            <person name="Lipzen A."/>
            <person name="Lukacs Z."/>
            <person name="Mihaltcheva S."/>
            <person name="Morgado L.N."/>
            <person name="Niskanen T."/>
            <person name="Noordeloos M.E."/>
            <person name="Ohm R.A."/>
            <person name="Ortiz-Santana B."/>
            <person name="Ovrebo C."/>
            <person name="Racz N."/>
            <person name="Riley R."/>
            <person name="Savchenko A."/>
            <person name="Shiryaev A."/>
            <person name="Soop K."/>
            <person name="Spirin V."/>
            <person name="Szebenyi C."/>
            <person name="Tomsovsky M."/>
            <person name="Tulloss R.E."/>
            <person name="Uehling J."/>
            <person name="Grigoriev I.V."/>
            <person name="Vagvolgyi C."/>
            <person name="Papp T."/>
            <person name="Martin F.M."/>
            <person name="Miettinen O."/>
            <person name="Hibbett D.S."/>
            <person name="Nagy L.G."/>
        </authorList>
    </citation>
    <scope>NUCLEOTIDE SEQUENCE [LARGE SCALE GENOMIC DNA]</scope>
    <source>
        <strain evidence="4 5">CBS 309.79</strain>
    </source>
</reference>
<feature type="transmembrane region" description="Helical" evidence="2">
    <location>
        <begin position="82"/>
        <end position="103"/>
    </location>
</feature>
<dbReference type="Pfam" id="PF24535">
    <property type="entry name" value="DUF7598"/>
    <property type="match status" value="1"/>
</dbReference>